<protein>
    <recommendedName>
        <fullName evidence="3">NAD-dependent epimerase/dehydratase domain-containing protein</fullName>
    </recommendedName>
</protein>
<reference evidence="4" key="1">
    <citation type="submission" date="2022-11" db="EMBL/GenBank/DDBJ databases">
        <authorList>
            <person name="Petersen C."/>
        </authorList>
    </citation>
    <scope>NUCLEOTIDE SEQUENCE</scope>
    <source>
        <strain evidence="4">IBT 30761</strain>
    </source>
</reference>
<dbReference type="GeneID" id="81362386"/>
<dbReference type="Gene3D" id="3.40.50.720">
    <property type="entry name" value="NAD(P)-binding Rossmann-like Domain"/>
    <property type="match status" value="1"/>
</dbReference>
<sequence length="351" mass="38349">MAGELIFITGATGFIGSATALAALKAGYRLRICLRKPSQKIQDLLSEYSDRIEFVIVPDIADERAFRGKLDGADYVLHLASPLTHGTNKETYFSPAVKGTIAVLKEAAEVFSIKKVVVTSSIAALIPMTGIPCDGVVKGRRLDSLHDKTVKSNPNIHFLEDNDWDFSVDEAANFDDPANPAATPMKLYHASKLLANNATWKYWETTRPHYSLVTLHPSFVYGHNLVQTSAEGVSGSSNGILWKTVMGGVAASNVTGVHIQDVADAHIKALSPKIADGSRYLISGNQTTWKEIAQIVLRDYPDVGAKIATDLEGESWPTNTTKAESELGISWRPFEHIVHEVMDQQLQFLSD</sequence>
<dbReference type="EMBL" id="JAPQKI010000010">
    <property type="protein sequence ID" value="KAJ5086145.1"/>
    <property type="molecule type" value="Genomic_DNA"/>
</dbReference>
<dbReference type="OrthoDB" id="2735536at2759"/>
<evidence type="ECO:0000313" key="5">
    <source>
        <dbReference type="Proteomes" id="UP001149074"/>
    </source>
</evidence>
<dbReference type="PANTHER" id="PTHR10366:SF812">
    <property type="entry name" value="VPS9 DOMAIN-CONTAINING PROTEIN"/>
    <property type="match status" value="1"/>
</dbReference>
<feature type="domain" description="NAD-dependent epimerase/dehydratase" evidence="3">
    <location>
        <begin position="6"/>
        <end position="123"/>
    </location>
</feature>
<comment type="caution">
    <text evidence="4">The sequence shown here is derived from an EMBL/GenBank/DDBJ whole genome shotgun (WGS) entry which is preliminary data.</text>
</comment>
<dbReference type="AlphaFoldDB" id="A0A9W9JYH4"/>
<comment type="similarity">
    <text evidence="2">Belongs to the NAD(P)-dependent epimerase/dehydratase family. Dihydroflavonol-4-reductase subfamily.</text>
</comment>
<gene>
    <name evidence="4" type="ORF">N7532_010916</name>
</gene>
<dbReference type="InterPro" id="IPR050425">
    <property type="entry name" value="NAD(P)_dehydrat-like"/>
</dbReference>
<evidence type="ECO:0000256" key="1">
    <source>
        <dbReference type="ARBA" id="ARBA00023002"/>
    </source>
</evidence>
<name>A0A9W9JYH4_9EURO</name>
<dbReference type="Proteomes" id="UP001149074">
    <property type="component" value="Unassembled WGS sequence"/>
</dbReference>
<dbReference type="InterPro" id="IPR036291">
    <property type="entry name" value="NAD(P)-bd_dom_sf"/>
</dbReference>
<evidence type="ECO:0000259" key="3">
    <source>
        <dbReference type="Pfam" id="PF01370"/>
    </source>
</evidence>
<accession>A0A9W9JYH4</accession>
<dbReference type="Pfam" id="PF01370">
    <property type="entry name" value="Epimerase"/>
    <property type="match status" value="1"/>
</dbReference>
<evidence type="ECO:0000313" key="4">
    <source>
        <dbReference type="EMBL" id="KAJ5086145.1"/>
    </source>
</evidence>
<dbReference type="RefSeq" id="XP_056470823.1">
    <property type="nucleotide sequence ID" value="XM_056623407.1"/>
</dbReference>
<dbReference type="GO" id="GO:0016616">
    <property type="term" value="F:oxidoreductase activity, acting on the CH-OH group of donors, NAD or NADP as acceptor"/>
    <property type="evidence" value="ECO:0007669"/>
    <property type="project" value="TreeGrafter"/>
</dbReference>
<keyword evidence="5" id="KW-1185">Reference proteome</keyword>
<evidence type="ECO:0000256" key="2">
    <source>
        <dbReference type="ARBA" id="ARBA00023445"/>
    </source>
</evidence>
<organism evidence="4 5">
    <name type="scientific">Penicillium argentinense</name>
    <dbReference type="NCBI Taxonomy" id="1131581"/>
    <lineage>
        <taxon>Eukaryota</taxon>
        <taxon>Fungi</taxon>
        <taxon>Dikarya</taxon>
        <taxon>Ascomycota</taxon>
        <taxon>Pezizomycotina</taxon>
        <taxon>Eurotiomycetes</taxon>
        <taxon>Eurotiomycetidae</taxon>
        <taxon>Eurotiales</taxon>
        <taxon>Aspergillaceae</taxon>
        <taxon>Penicillium</taxon>
    </lineage>
</organism>
<dbReference type="SUPFAM" id="SSF51735">
    <property type="entry name" value="NAD(P)-binding Rossmann-fold domains"/>
    <property type="match status" value="1"/>
</dbReference>
<dbReference type="InterPro" id="IPR001509">
    <property type="entry name" value="Epimerase_deHydtase"/>
</dbReference>
<proteinExistence type="inferred from homology"/>
<keyword evidence="1" id="KW-0560">Oxidoreductase</keyword>
<reference evidence="4" key="2">
    <citation type="journal article" date="2023" name="IMA Fungus">
        <title>Comparative genomic study of the Penicillium genus elucidates a diverse pangenome and 15 lateral gene transfer events.</title>
        <authorList>
            <person name="Petersen C."/>
            <person name="Sorensen T."/>
            <person name="Nielsen M.R."/>
            <person name="Sondergaard T.E."/>
            <person name="Sorensen J.L."/>
            <person name="Fitzpatrick D.A."/>
            <person name="Frisvad J.C."/>
            <person name="Nielsen K.L."/>
        </authorList>
    </citation>
    <scope>NUCLEOTIDE SEQUENCE</scope>
    <source>
        <strain evidence="4">IBT 30761</strain>
    </source>
</reference>
<dbReference type="PANTHER" id="PTHR10366">
    <property type="entry name" value="NAD DEPENDENT EPIMERASE/DEHYDRATASE"/>
    <property type="match status" value="1"/>
</dbReference>